<keyword evidence="1" id="KW-0436">Ligase</keyword>
<dbReference type="AlphaFoldDB" id="A0A3B0YQ50"/>
<dbReference type="Gene3D" id="1.10.287.610">
    <property type="entry name" value="Helix hairpin bin"/>
    <property type="match status" value="1"/>
</dbReference>
<protein>
    <submittedName>
        <fullName evidence="1">DNA ligase (NAD(+))</fullName>
        <ecNumber evidence="1">6.5.1.2</ecNumber>
    </submittedName>
</protein>
<dbReference type="GO" id="GO:0003911">
    <property type="term" value="F:DNA ligase (NAD+) activity"/>
    <property type="evidence" value="ECO:0007669"/>
    <property type="project" value="UniProtKB-EC"/>
</dbReference>
<reference evidence="1" key="1">
    <citation type="submission" date="2018-06" db="EMBL/GenBank/DDBJ databases">
        <authorList>
            <person name="Zhirakovskaya E."/>
        </authorList>
    </citation>
    <scope>NUCLEOTIDE SEQUENCE</scope>
</reference>
<proteinExistence type="predicted"/>
<accession>A0A3B0YQ50</accession>
<gene>
    <name evidence="1" type="ORF">MNBD_GAMMA14-880</name>
</gene>
<dbReference type="EC" id="6.5.1.2" evidence="1"/>
<evidence type="ECO:0000313" key="1">
    <source>
        <dbReference type="EMBL" id="VAW82978.1"/>
    </source>
</evidence>
<dbReference type="SUPFAM" id="SSF56091">
    <property type="entry name" value="DNA ligase/mRNA capping enzyme, catalytic domain"/>
    <property type="match status" value="1"/>
</dbReference>
<dbReference type="EMBL" id="UOFM01000503">
    <property type="protein sequence ID" value="VAW82978.1"/>
    <property type="molecule type" value="Genomic_DNA"/>
</dbReference>
<name>A0A3B0YQ50_9ZZZZ</name>
<sequence>MNVKKRVEALREQIRYHNYRYYVLDDPQIPDAGYDRLLRELQKLETEHPDLVT</sequence>
<dbReference type="Pfam" id="PF22745">
    <property type="entry name" value="Nlig-Ia"/>
    <property type="match status" value="1"/>
</dbReference>
<organism evidence="1">
    <name type="scientific">hydrothermal vent metagenome</name>
    <dbReference type="NCBI Taxonomy" id="652676"/>
    <lineage>
        <taxon>unclassified sequences</taxon>
        <taxon>metagenomes</taxon>
        <taxon>ecological metagenomes</taxon>
    </lineage>
</organism>
<feature type="non-terminal residue" evidence="1">
    <location>
        <position position="53"/>
    </location>
</feature>